<dbReference type="Pfam" id="PF07699">
    <property type="entry name" value="Ephrin_rec_like"/>
    <property type="match status" value="1"/>
</dbReference>
<dbReference type="AlphaFoldDB" id="A0A0R3TCB3"/>
<evidence type="ECO:0000313" key="3">
    <source>
        <dbReference type="EMBL" id="VDO00560.1"/>
    </source>
</evidence>
<feature type="domain" description="Tyrosine-protein kinase ephrin type A/B receptor-like" evidence="2">
    <location>
        <begin position="714"/>
        <end position="738"/>
    </location>
</feature>
<proteinExistence type="predicted"/>
<evidence type="ECO:0000259" key="2">
    <source>
        <dbReference type="Pfam" id="PF07699"/>
    </source>
</evidence>
<dbReference type="Proteomes" id="UP000278807">
    <property type="component" value="Unassembled WGS sequence"/>
</dbReference>
<accession>A0A0R3TCB3</accession>
<sequence>MQVDSLRCFSFLLCLIGVLGSHLIDFQSSGDYYKCLDFKKPEADLIGTVKSTIGSRVQNLPASQIKVIRGFRGERVPLRCQPTQRKSKFYWFLSDSIPTGPGFKTEYLIPLPTSRCFQRKHFGYSTLGVDVLTVLVQQQTVGWFTCIESISGTRFVQREIFLILLAQPANVTLQLDLVGRSSVNCETARSKLSDRYISFDRKGVSITYQSKKSVCADETNKWHCLKFIGDFKGFEWRDKALNISSSGFIPTGPLGPFNRLRFGNVRIGFRVNFIRLSGSQGTTLRDLEINSKHLCLEAQNVGQKFDWMILDAYMGYAELAGGYRIPIAFGTSFSDLDMIDGIQIESEDGKSVGTVVLQQAVYPESIIDRLSHFDNKNSESMIKYQKPNACGAPLKASNGGYLTATFTQLCHSSPTILTAFVVDNVAKLQRQSTRLVFIHIDAVVGTENRNDQMLVIRLNGRSLDGGFAIKTTEVMRITWEKDKLNFNPPDGKTSSVDLRMPRENSRNAIGGRLTVTISDEGTVAHFSFTLGSSARPTLSKRLLLPTHIDNGLELIAEVPTSRACDVCYLTVTIDRRSVTSIPHKWPPKNPNPQPVLAPINYGVEPIKKSAGNEPNFVAHRSFTLRWSESNLTDSREDFRNWLTRMQALAAPNDVTIIYKNSWPVCPIGHHLVISNPPHCAPCPPGSYAVPYRGVGGARYEILVQEQTWTQPSTTVCVACPKGSYQTEAGRTNCTECSQTYASALNFLFQLTALAFPANLYTGRKHKHIKALLIIIFELIAVNNRLT</sequence>
<evidence type="ECO:0000313" key="4">
    <source>
        <dbReference type="Proteomes" id="UP000278807"/>
    </source>
</evidence>
<evidence type="ECO:0000256" key="1">
    <source>
        <dbReference type="SAM" id="SignalP"/>
    </source>
</evidence>
<protein>
    <submittedName>
        <fullName evidence="5">Ephrin_rec_like domain-containing protein</fullName>
    </submittedName>
</protein>
<evidence type="ECO:0000313" key="5">
    <source>
        <dbReference type="WBParaSite" id="HNAJ_0000470201-mRNA-1"/>
    </source>
</evidence>
<keyword evidence="1" id="KW-0732">Signal</keyword>
<dbReference type="SUPFAM" id="SSF57184">
    <property type="entry name" value="Growth factor receptor domain"/>
    <property type="match status" value="1"/>
</dbReference>
<dbReference type="InterPro" id="IPR009030">
    <property type="entry name" value="Growth_fac_rcpt_cys_sf"/>
</dbReference>
<feature type="signal peptide" evidence="1">
    <location>
        <begin position="1"/>
        <end position="20"/>
    </location>
</feature>
<name>A0A0R3TCB3_RODNA</name>
<feature type="chain" id="PRO_5043131820" evidence="1">
    <location>
        <begin position="21"/>
        <end position="786"/>
    </location>
</feature>
<reference evidence="3 4" key="2">
    <citation type="submission" date="2018-11" db="EMBL/GenBank/DDBJ databases">
        <authorList>
            <consortium name="Pathogen Informatics"/>
        </authorList>
    </citation>
    <scope>NUCLEOTIDE SEQUENCE [LARGE SCALE GENOMIC DNA]</scope>
</reference>
<dbReference type="OrthoDB" id="6235567at2759"/>
<reference evidence="5" key="1">
    <citation type="submission" date="2017-02" db="UniProtKB">
        <authorList>
            <consortium name="WormBaseParasite"/>
        </authorList>
    </citation>
    <scope>IDENTIFICATION</scope>
</reference>
<organism evidence="5">
    <name type="scientific">Rodentolepis nana</name>
    <name type="common">Dwarf tapeworm</name>
    <name type="synonym">Hymenolepis nana</name>
    <dbReference type="NCBI Taxonomy" id="102285"/>
    <lineage>
        <taxon>Eukaryota</taxon>
        <taxon>Metazoa</taxon>
        <taxon>Spiralia</taxon>
        <taxon>Lophotrochozoa</taxon>
        <taxon>Platyhelminthes</taxon>
        <taxon>Cestoda</taxon>
        <taxon>Eucestoda</taxon>
        <taxon>Cyclophyllidea</taxon>
        <taxon>Hymenolepididae</taxon>
        <taxon>Rodentolepis</taxon>
    </lineage>
</organism>
<dbReference type="InterPro" id="IPR011641">
    <property type="entry name" value="Tyr-kin_ephrin_A/B_rcpt-like"/>
</dbReference>
<keyword evidence="4" id="KW-1185">Reference proteome</keyword>
<dbReference type="EMBL" id="UZAE01003510">
    <property type="protein sequence ID" value="VDO00560.1"/>
    <property type="molecule type" value="Genomic_DNA"/>
</dbReference>
<gene>
    <name evidence="3" type="ORF">HNAJ_LOCUS4700</name>
</gene>
<dbReference type="WBParaSite" id="HNAJ_0000470201-mRNA-1">
    <property type="protein sequence ID" value="HNAJ_0000470201-mRNA-1"/>
    <property type="gene ID" value="HNAJ_0000470201"/>
</dbReference>